<name>A0A0L0BXG5_LUCCU</name>
<dbReference type="PANTHER" id="PTHR45916">
    <property type="entry name" value="STRUCTURAL MAINTENANCE OF CHROMOSOMES PROTEIN 5"/>
    <property type="match status" value="1"/>
</dbReference>
<comment type="similarity">
    <text evidence="1">Belongs to the SMC family. SMC5 subfamily.</text>
</comment>
<dbReference type="GO" id="GO:0003697">
    <property type="term" value="F:single-stranded DNA binding"/>
    <property type="evidence" value="ECO:0007669"/>
    <property type="project" value="TreeGrafter"/>
</dbReference>
<dbReference type="OMA" id="RFWTSQP"/>
<dbReference type="PANTHER" id="PTHR45916:SF1">
    <property type="entry name" value="STRUCTURAL MAINTENANCE OF CHROMOSOMES PROTEIN 5"/>
    <property type="match status" value="1"/>
</dbReference>
<comment type="caution">
    <text evidence="6">The sequence shown here is derived from an EMBL/GenBank/DDBJ whole genome shotgun (WGS) entry which is preliminary data.</text>
</comment>
<dbReference type="InterPro" id="IPR027417">
    <property type="entry name" value="P-loop_NTPase"/>
</dbReference>
<sequence length="1029" mass="119721">MSRIGKIKTVCCKNFVTYSKCVFNPSEYLNVIIGPNGTGKSTLVSAIVLSLGGEPILLARSNSIGDYVKNGCESATVSVEVFDNDDSVDTKTTTFRRSFDINNKSQFFINGQAMSKKNFLDIVSRYNIQINNLCQFLPQDKVQDFAKIEPSEILQKTIDSVCQTEDIENFKKLKELRNQQKNGISEHKNLVQKLEETKLRVEELKVQLERYNARKDIEEKLNVCNAKKLMLEIEKLNSEISECENDLQIAKTNFKKSDKEYKAIINKKNMIDTTTEKLKREIEEMDRNLRVTDASKSKIINDIELIKKRISEEKSKFEKRKRERNERQSEIIKETKMLEVYAEDLRNLNENKVADAQRKIESESKLNQCKLETKRLSNELRNISNQLNDSIPEIQHLKTRLKQLENETEQKMQFLKIKHPDVYEAILWLNSNMELFEGRVYKPLIIELNVSNPEFAKYIENTINLRDLLAFSCEKTSDVSTLVSELCVNKKLMVNVFHAPIPNESIFIPKLGIEQIRQYGFNAYLIELINGPPALLGYLCSLYNLQNIPYGANDVSNFTDQIPNEIRCYYGGNMRYQLTISKYGNREKYLMQSHIKGKGFLSSKDEREINNIKHRLAELNPINDSLRNKRASIEAELRKKEVCAMEHIQVLKEITGKLKEFEQKSNQLKRQHHKISELKKEIIAIPEMERALKANGLQLFKDITHLQIKKIDAFNAFQMAIAKKSYSKLKMSIFRQENEELTNFIQTAKEKRDSAEKRVEVIQNKCNAIKRDSKTKLNEAKIALNNMDPNDVNFPHRDFYFSLPDNLEELRESIHDFSGRLDCMDNLDAEIVREFDERRNDVESLKKKISTNELGDNNYNTEIKSIFDKWFPQINNVIMTINSHFSDFMQSMNYVGEVKLVRKEEFDFDTYGIEILVQYRKNVALQPLSRNVQSGGERAVAIAVYTLSMQHITHVPFRCVDEINQGMDARNERKVFEMLVDETTKIGRAQYFFVTPKLLRNLKTHERMSVHVVYNGRMVQSQNVFSFQH</sequence>
<dbReference type="STRING" id="7375.A0A0L0BXG5"/>
<dbReference type="OrthoDB" id="10254973at2759"/>
<keyword evidence="3 4" id="KW-0175">Coiled coil</keyword>
<feature type="coiled-coil region" evidence="4">
    <location>
        <begin position="738"/>
        <end position="772"/>
    </location>
</feature>
<dbReference type="GO" id="GO:0005634">
    <property type="term" value="C:nucleus"/>
    <property type="evidence" value="ECO:0007669"/>
    <property type="project" value="TreeGrafter"/>
</dbReference>
<evidence type="ECO:0000259" key="5">
    <source>
        <dbReference type="Pfam" id="PF02463"/>
    </source>
</evidence>
<dbReference type="EMBL" id="JRES01001184">
    <property type="protein sequence ID" value="KNC24700.1"/>
    <property type="molecule type" value="Genomic_DNA"/>
</dbReference>
<keyword evidence="7" id="KW-1185">Reference proteome</keyword>
<dbReference type="AlphaFoldDB" id="A0A0L0BXG5"/>
<evidence type="ECO:0000256" key="3">
    <source>
        <dbReference type="ARBA" id="ARBA00023054"/>
    </source>
</evidence>
<reference evidence="6 7" key="1">
    <citation type="journal article" date="2015" name="Nat. Commun.">
        <title>Lucilia cuprina genome unlocks parasitic fly biology to underpin future interventions.</title>
        <authorList>
            <person name="Anstead C.A."/>
            <person name="Korhonen P.K."/>
            <person name="Young N.D."/>
            <person name="Hall R.S."/>
            <person name="Jex A.R."/>
            <person name="Murali S.C."/>
            <person name="Hughes D.S."/>
            <person name="Lee S.F."/>
            <person name="Perry T."/>
            <person name="Stroehlein A.J."/>
            <person name="Ansell B.R."/>
            <person name="Breugelmans B."/>
            <person name="Hofmann A."/>
            <person name="Qu J."/>
            <person name="Dugan S."/>
            <person name="Lee S.L."/>
            <person name="Chao H."/>
            <person name="Dinh H."/>
            <person name="Han Y."/>
            <person name="Doddapaneni H.V."/>
            <person name="Worley K.C."/>
            <person name="Muzny D.M."/>
            <person name="Ioannidis P."/>
            <person name="Waterhouse R.M."/>
            <person name="Zdobnov E.M."/>
            <person name="James P.J."/>
            <person name="Bagnall N.H."/>
            <person name="Kotze A.C."/>
            <person name="Gibbs R.A."/>
            <person name="Richards S."/>
            <person name="Batterham P."/>
            <person name="Gasser R.B."/>
        </authorList>
    </citation>
    <scope>NUCLEOTIDE SEQUENCE [LARGE SCALE GENOMIC DNA]</scope>
    <source>
        <strain evidence="6 7">LS</strain>
        <tissue evidence="6">Full body</tissue>
    </source>
</reference>
<evidence type="ECO:0000313" key="6">
    <source>
        <dbReference type="EMBL" id="KNC24700.1"/>
    </source>
</evidence>
<dbReference type="Gene3D" id="3.40.50.300">
    <property type="entry name" value="P-loop containing nucleotide triphosphate hydrolases"/>
    <property type="match status" value="2"/>
</dbReference>
<feature type="coiled-coil region" evidence="4">
    <location>
        <begin position="366"/>
        <end position="418"/>
    </location>
</feature>
<organism evidence="6 7">
    <name type="scientific">Lucilia cuprina</name>
    <name type="common">Green bottle fly</name>
    <name type="synonym">Australian sheep blowfly</name>
    <dbReference type="NCBI Taxonomy" id="7375"/>
    <lineage>
        <taxon>Eukaryota</taxon>
        <taxon>Metazoa</taxon>
        <taxon>Ecdysozoa</taxon>
        <taxon>Arthropoda</taxon>
        <taxon>Hexapoda</taxon>
        <taxon>Insecta</taxon>
        <taxon>Pterygota</taxon>
        <taxon>Neoptera</taxon>
        <taxon>Endopterygota</taxon>
        <taxon>Diptera</taxon>
        <taxon>Brachycera</taxon>
        <taxon>Muscomorpha</taxon>
        <taxon>Oestroidea</taxon>
        <taxon>Calliphoridae</taxon>
        <taxon>Luciliinae</taxon>
        <taxon>Lucilia</taxon>
    </lineage>
</organism>
<accession>A0A0L0BXG5</accession>
<evidence type="ECO:0000256" key="1">
    <source>
        <dbReference type="ARBA" id="ARBA00010171"/>
    </source>
</evidence>
<dbReference type="SUPFAM" id="SSF52540">
    <property type="entry name" value="P-loop containing nucleoside triphosphate hydrolases"/>
    <property type="match status" value="1"/>
</dbReference>
<evidence type="ECO:0000256" key="4">
    <source>
        <dbReference type="SAM" id="Coils"/>
    </source>
</evidence>
<dbReference type="Pfam" id="PF02463">
    <property type="entry name" value="SMC_N"/>
    <property type="match status" value="1"/>
</dbReference>
<protein>
    <recommendedName>
        <fullName evidence="2">Structural maintenance of chromosomes protein 5</fullName>
    </recommendedName>
</protein>
<proteinExistence type="inferred from homology"/>
<feature type="coiled-coil region" evidence="4">
    <location>
        <begin position="651"/>
        <end position="681"/>
    </location>
</feature>
<dbReference type="Proteomes" id="UP000037069">
    <property type="component" value="Unassembled WGS sequence"/>
</dbReference>
<gene>
    <name evidence="6" type="ORF">FF38_10971</name>
</gene>
<feature type="coiled-coil region" evidence="4">
    <location>
        <begin position="177"/>
        <end position="327"/>
    </location>
</feature>
<dbReference type="GO" id="GO:0000724">
    <property type="term" value="P:double-strand break repair via homologous recombination"/>
    <property type="evidence" value="ECO:0007669"/>
    <property type="project" value="TreeGrafter"/>
</dbReference>
<evidence type="ECO:0000256" key="2">
    <source>
        <dbReference type="ARBA" id="ARBA00018687"/>
    </source>
</evidence>
<evidence type="ECO:0000313" key="7">
    <source>
        <dbReference type="Proteomes" id="UP000037069"/>
    </source>
</evidence>
<feature type="domain" description="RecF/RecN/SMC N-terminal" evidence="5">
    <location>
        <begin position="7"/>
        <end position="995"/>
    </location>
</feature>
<dbReference type="InterPro" id="IPR003395">
    <property type="entry name" value="RecF/RecN/SMC_N"/>
</dbReference>
<dbReference type="GO" id="GO:0030915">
    <property type="term" value="C:Smc5-Smc6 complex"/>
    <property type="evidence" value="ECO:0007669"/>
    <property type="project" value="TreeGrafter"/>
</dbReference>